<gene>
    <name evidence="4" type="ORF">LSTR_LSTR007170</name>
</gene>
<dbReference type="InterPro" id="IPR019441">
    <property type="entry name" value="FMP27/BLTP2/Hobbit_GFWDK_RBG"/>
</dbReference>
<evidence type="ECO:0000256" key="1">
    <source>
        <dbReference type="SAM" id="Coils"/>
    </source>
</evidence>
<dbReference type="SMR" id="A0A482WWF4"/>
<keyword evidence="5" id="KW-1185">Reference proteome</keyword>
<proteinExistence type="predicted"/>
<dbReference type="Proteomes" id="UP000291343">
    <property type="component" value="Unassembled WGS sequence"/>
</dbReference>
<feature type="compositionally biased region" description="Low complexity" evidence="2">
    <location>
        <begin position="1539"/>
        <end position="1555"/>
    </location>
</feature>
<dbReference type="FunCoup" id="A0A482WWF4">
    <property type="interactions" value="1521"/>
</dbReference>
<sequence>MNRIEWSPPLAALIVSAYNCINEYAALRNTPTSLKRKSLSNKESALKKFRLNSSIVSNVTLTHGNIFFIADKKVCLMTRLDYTSLTFELEKTTIMIEGAKAAAMKPTKLHFTCLRSEEVKSVCMHVKQARLDRRNRENIICIELMEEMEAGWSPNLHLKLLTLFEEINVLKKEIHALRRGDMNVDLDDSDDDDNRNETKKALVWQIVAKGHIRFSMTLSSEHYLVFSTDDLLYRLGDKDCVLRAALIKIAVDEENIFTVEGFHLTRLHDSEIIKTERANSEGLVLPWNRTWGVSIQTLKMIFPYNHNFAAAVQNEFITIVKWLKLVHRQQQPDTVQSMEKPLPSDLLIKVTEFVFEMSDDPFEVRLRDNFELLVDEYKESLKRQKMLDAKVEEMCKARLLLPAGKVEELYNNLKSMNGKIYNQRSKKMVQSSTRTRLFAWIMSDLELIALADPSIHVAQNVVNVMTEIDTDSPWPEEGVEFSTLWCRSVAASCREWKFQLRDFPQPWVDIGQLHLWGRLVGAEQVATRRAKRVVTIELGDPWGEFILERNMTHLKFYHDFNCEVEHFSYAFGPCWEPVIAQCNLSFEKISRPSLDPSPPLSFWDKMRLLIHGRLTMFIRQLTILLHASLDPYNTTEEMEITWSDVAMDWINAKVVFNGNLDVCVRTASKYDDCRLLYLPNLKLSIKLHWICLGDANDHHSVMPCAPDKLPEYSSNQVHDSFRAFRSQNLNVTLSLETKPVASNSQELDCPVALLYGSTLRWFENLKLILSGVTRPTKRGKAFNNLRPRKQPLSRHYRNIHHSLQLHRFQVLYWMSFAMQRGIELVGQRISSSSEHTLTLVPIDDGLKHRPRPEWAIMYMNCELNDAEIWLKSALQEEDGKEILSLRQPVEKCYCLSVGKVSYGREASVLGKVRPPEQIGERTPTHRLVVHHLKGAWTSSNRNVAFALFDSFMKTKQLKKNLSTEAVKSFRADKTSTPLKTSNRGLEAQPVTPVATSKAPEISASPSPMTKLQSGHAANMLKKLIAEAENKAVVFSDDLSAQTKEQQMQGLAACQEDDVVHKNWLIALVNSQVLLKGIETKGYVILSAAKAEILQRIHKPVWKDRTLVTKTTWVGSLECMQYYATVSAGENDSLDENIMWLSVENIQEKEGTVIADLPDVPTLVGSGQSVGGVVSETVGASSAGENPPLQLQRIVSRCKCEFFYAGYGDSSLDPGALYEVPPPLPEETASPWERHESAVDAFTLMHHDLDVCTNSLQYAMILDIVNNLLLYVEPRRKEAYERLQRMRFQIQLHSIEDQRKPIQELQNSIRSLLSELRRLEKETYLVQRALVDEPGSEHLLTEMNNLEEQVYECKEKVLAESEKLDMMLSCYKETQLAVNQRLATLKGAKVVTSSRRASEICFKHAKWRLTDADGQLGIADLVLSNFLYTKNSKSDDSVEHLLELGYVRMTNLLPNQIYKEVIVPTEILSNMPVDRKRAIRVFCREKAPVGGISVKEHFEINVVPLTIGLTKKFYDTMMKFCFPERDPDNIEGETIEEAEPSSSGSGPKKSKSAGAFKKGKDSSFYVRIEQKDDVEKMKERAEKNKLFIYIKIPEVPVRVSYKGNKEKNFEDIRDFSLVIPTLEYHNVTWTWLDLLLAMKSDSRRVMFSQAIKQKLQFKSKRGTSEEGASPQEEDKARMLFGSRLMPGDTRSLKKNVFKFPK</sequence>
<dbReference type="PANTHER" id="PTHR15678:SF6">
    <property type="entry name" value="BRIDGE-LIKE LIPID TRANSFER PROTEIN FAMILY MEMBER 2"/>
    <property type="match status" value="1"/>
</dbReference>
<dbReference type="EMBL" id="QKKF02023298">
    <property type="protein sequence ID" value="RZF37808.1"/>
    <property type="molecule type" value="Genomic_DNA"/>
</dbReference>
<feature type="domain" description="FMP27/BLTP2/Hobbit GFWDK motif-containing RBG unit" evidence="3">
    <location>
        <begin position="502"/>
        <end position="634"/>
    </location>
</feature>
<organism evidence="4 5">
    <name type="scientific">Laodelphax striatellus</name>
    <name type="common">Small brown planthopper</name>
    <name type="synonym">Delphax striatella</name>
    <dbReference type="NCBI Taxonomy" id="195883"/>
    <lineage>
        <taxon>Eukaryota</taxon>
        <taxon>Metazoa</taxon>
        <taxon>Ecdysozoa</taxon>
        <taxon>Arthropoda</taxon>
        <taxon>Hexapoda</taxon>
        <taxon>Insecta</taxon>
        <taxon>Pterygota</taxon>
        <taxon>Neoptera</taxon>
        <taxon>Paraneoptera</taxon>
        <taxon>Hemiptera</taxon>
        <taxon>Auchenorrhyncha</taxon>
        <taxon>Fulgoroidea</taxon>
        <taxon>Delphacidae</taxon>
        <taxon>Criomorphinae</taxon>
        <taxon>Laodelphax</taxon>
    </lineage>
</organism>
<dbReference type="Pfam" id="PF10344">
    <property type="entry name" value="Hobbit"/>
    <property type="match status" value="1"/>
</dbReference>
<evidence type="ECO:0000313" key="5">
    <source>
        <dbReference type="Proteomes" id="UP000291343"/>
    </source>
</evidence>
<accession>A0A482WWF4</accession>
<feature type="region of interest" description="Disordered" evidence="2">
    <location>
        <begin position="1533"/>
        <end position="1555"/>
    </location>
</feature>
<evidence type="ECO:0000313" key="4">
    <source>
        <dbReference type="EMBL" id="RZF37808.1"/>
    </source>
</evidence>
<dbReference type="InterPro" id="IPR045167">
    <property type="entry name" value="Hobbit"/>
</dbReference>
<dbReference type="OrthoDB" id="1562405at2759"/>
<feature type="compositionally biased region" description="Polar residues" evidence="2">
    <location>
        <begin position="974"/>
        <end position="983"/>
    </location>
</feature>
<evidence type="ECO:0000256" key="2">
    <source>
        <dbReference type="SAM" id="MobiDB-lite"/>
    </source>
</evidence>
<feature type="region of interest" description="Disordered" evidence="2">
    <location>
        <begin position="971"/>
        <end position="1012"/>
    </location>
</feature>
<feature type="coiled-coil region" evidence="1">
    <location>
        <begin position="1301"/>
        <end position="1355"/>
    </location>
</feature>
<reference evidence="4 5" key="1">
    <citation type="journal article" date="2017" name="Gigascience">
        <title>Genome sequence of the small brown planthopper, Laodelphax striatellus.</title>
        <authorList>
            <person name="Zhu J."/>
            <person name="Jiang F."/>
            <person name="Wang X."/>
            <person name="Yang P."/>
            <person name="Bao Y."/>
            <person name="Zhao W."/>
            <person name="Wang W."/>
            <person name="Lu H."/>
            <person name="Wang Q."/>
            <person name="Cui N."/>
            <person name="Li J."/>
            <person name="Chen X."/>
            <person name="Luo L."/>
            <person name="Yu J."/>
            <person name="Kang L."/>
            <person name="Cui F."/>
        </authorList>
    </citation>
    <scope>NUCLEOTIDE SEQUENCE [LARGE SCALE GENOMIC DNA]</scope>
    <source>
        <strain evidence="4">Lst14</strain>
    </source>
</reference>
<name>A0A482WWF4_LAOST</name>
<dbReference type="STRING" id="195883.A0A482WWF4"/>
<dbReference type="SMART" id="SM01214">
    <property type="entry name" value="Fmp27_GFWDK"/>
    <property type="match status" value="1"/>
</dbReference>
<dbReference type="InParanoid" id="A0A482WWF4"/>
<evidence type="ECO:0000259" key="3">
    <source>
        <dbReference type="SMART" id="SM01214"/>
    </source>
</evidence>
<protein>
    <recommendedName>
        <fullName evidence="3">FMP27/BLTP2/Hobbit GFWDK motif-containing RBG unit domain-containing protein</fullName>
    </recommendedName>
</protein>
<comment type="caution">
    <text evidence="4">The sequence shown here is derived from an EMBL/GenBank/DDBJ whole genome shotgun (WGS) entry which is preliminary data.</text>
</comment>
<keyword evidence="1" id="KW-0175">Coiled coil</keyword>
<dbReference type="PANTHER" id="PTHR15678">
    <property type="entry name" value="ANTIGEN MLAA-22-RELATED"/>
    <property type="match status" value="1"/>
</dbReference>
<feature type="compositionally biased region" description="Polar residues" evidence="2">
    <location>
        <begin position="1003"/>
        <end position="1012"/>
    </location>
</feature>